<dbReference type="Proteomes" id="UP000238954">
    <property type="component" value="Chromosome"/>
</dbReference>
<evidence type="ECO:0000256" key="5">
    <source>
        <dbReference type="ARBA" id="ARBA00022617"/>
    </source>
</evidence>
<evidence type="ECO:0000256" key="6">
    <source>
        <dbReference type="ARBA" id="ARBA00022692"/>
    </source>
</evidence>
<dbReference type="InterPro" id="IPR018495">
    <property type="entry name" value="Succ_DH_cyt_bsu_CS"/>
</dbReference>
<dbReference type="AlphaFoldDB" id="A0A2S8B6Q8"/>
<evidence type="ECO:0000256" key="8">
    <source>
        <dbReference type="ARBA" id="ARBA00022989"/>
    </source>
</evidence>
<evidence type="ECO:0000256" key="11">
    <source>
        <dbReference type="ARBA" id="ARBA00025912"/>
    </source>
</evidence>
<feature type="transmembrane region" description="Helical" evidence="13">
    <location>
        <begin position="122"/>
        <end position="142"/>
    </location>
</feature>
<evidence type="ECO:0000256" key="1">
    <source>
        <dbReference type="ARBA" id="ARBA00004050"/>
    </source>
</evidence>
<evidence type="ECO:0000256" key="9">
    <source>
        <dbReference type="ARBA" id="ARBA00023004"/>
    </source>
</evidence>
<keyword evidence="15" id="KW-1185">Reference proteome</keyword>
<dbReference type="RefSeq" id="WP_105998307.1">
    <property type="nucleotide sequence ID" value="NZ_CM009578.1"/>
</dbReference>
<comment type="similarity">
    <text evidence="3">Belongs to the cytochrome b560 family.</text>
</comment>
<keyword evidence="5 12" id="KW-0349">Heme</keyword>
<dbReference type="OrthoDB" id="9799441at2"/>
<comment type="function">
    <text evidence="1">Membrane-anchoring subunit of succinate dehydrogenase (SDH).</text>
</comment>
<dbReference type="InterPro" id="IPR000701">
    <property type="entry name" value="SuccDH_FuR_B_TM-su"/>
</dbReference>
<evidence type="ECO:0000256" key="7">
    <source>
        <dbReference type="ARBA" id="ARBA00022723"/>
    </source>
</evidence>
<keyword evidence="7 12" id="KW-0479">Metal-binding</keyword>
<evidence type="ECO:0000256" key="4">
    <source>
        <dbReference type="ARBA" id="ARBA00020076"/>
    </source>
</evidence>
<dbReference type="EMBL" id="PHFW01000002">
    <property type="protein sequence ID" value="PQM28047.1"/>
    <property type="molecule type" value="Genomic_DNA"/>
</dbReference>
<dbReference type="GO" id="GO:0046872">
    <property type="term" value="F:metal ion binding"/>
    <property type="evidence" value="ECO:0007669"/>
    <property type="project" value="UniProtKB-KW"/>
</dbReference>
<evidence type="ECO:0000256" key="12">
    <source>
        <dbReference type="PIRSR" id="PIRSR000178-1"/>
    </source>
</evidence>
<feature type="transmembrane region" description="Helical" evidence="13">
    <location>
        <begin position="37"/>
        <end position="63"/>
    </location>
</feature>
<dbReference type="NCBIfam" id="TIGR02970">
    <property type="entry name" value="succ_dehyd_cytB"/>
    <property type="match status" value="1"/>
</dbReference>
<feature type="binding site" description="axial binding residue" evidence="12">
    <location>
        <position position="99"/>
    </location>
    <ligand>
        <name>heme</name>
        <dbReference type="ChEBI" id="CHEBI:30413"/>
        <note>ligand shared with second transmembrane subunit</note>
    </ligand>
    <ligandPart>
        <name>Fe</name>
        <dbReference type="ChEBI" id="CHEBI:18248"/>
    </ligandPart>
</feature>
<name>A0A2S8B6Q8_9SPHN</name>
<dbReference type="Pfam" id="PF01127">
    <property type="entry name" value="Sdh_cyt"/>
    <property type="match status" value="1"/>
</dbReference>
<dbReference type="GO" id="GO:0009055">
    <property type="term" value="F:electron transfer activity"/>
    <property type="evidence" value="ECO:0007669"/>
    <property type="project" value="InterPro"/>
</dbReference>
<dbReference type="SUPFAM" id="SSF81343">
    <property type="entry name" value="Fumarate reductase respiratory complex transmembrane subunits"/>
    <property type="match status" value="1"/>
</dbReference>
<evidence type="ECO:0000313" key="15">
    <source>
        <dbReference type="Proteomes" id="UP000238954"/>
    </source>
</evidence>
<accession>A0A2S8B6Q8</accession>
<dbReference type="PIRSF" id="PIRSF000178">
    <property type="entry name" value="SDH_cyt_b560"/>
    <property type="match status" value="1"/>
</dbReference>
<keyword evidence="9 12" id="KW-0408">Iron</keyword>
<proteinExistence type="inferred from homology"/>
<keyword evidence="8 13" id="KW-1133">Transmembrane helix</keyword>
<evidence type="ECO:0000256" key="3">
    <source>
        <dbReference type="ARBA" id="ARBA00007244"/>
    </source>
</evidence>
<comment type="caution">
    <text evidence="14">The sequence shown here is derived from an EMBL/GenBank/DDBJ whole genome shotgun (WGS) entry which is preliminary data.</text>
</comment>
<keyword evidence="6 13" id="KW-0812">Transmembrane</keyword>
<keyword evidence="10 13" id="KW-0472">Membrane</keyword>
<reference evidence="15" key="1">
    <citation type="submission" date="2017-11" db="EMBL/GenBank/DDBJ databases">
        <title>The complete genome sequence of Sphingopyxis pomeranensis sp. nov. strain WS5A3p.</title>
        <authorList>
            <person name="Kaminski M.A."/>
        </authorList>
    </citation>
    <scope>NUCLEOTIDE SEQUENCE [LARGE SCALE GENOMIC DNA]</scope>
    <source>
        <strain evidence="15">WS5A3p</strain>
    </source>
</reference>
<dbReference type="GO" id="GO:0006099">
    <property type="term" value="P:tricarboxylic acid cycle"/>
    <property type="evidence" value="ECO:0007669"/>
    <property type="project" value="InterPro"/>
</dbReference>
<dbReference type="PANTHER" id="PTHR10978">
    <property type="entry name" value="SUCCINATE DEHYDROGENASE CYTOCHROME B560 SUBUNIT"/>
    <property type="match status" value="1"/>
</dbReference>
<evidence type="ECO:0000256" key="2">
    <source>
        <dbReference type="ARBA" id="ARBA00004141"/>
    </source>
</evidence>
<protein>
    <recommendedName>
        <fullName evidence="4">Succinate dehydrogenase cytochrome b556 subunit</fullName>
    </recommendedName>
</protein>
<dbReference type="Gene3D" id="1.20.1300.10">
    <property type="entry name" value="Fumarate reductase/succinate dehydrogenase, transmembrane subunit"/>
    <property type="match status" value="1"/>
</dbReference>
<dbReference type="CDD" id="cd03499">
    <property type="entry name" value="SQR_TypeC_SdhC"/>
    <property type="match status" value="1"/>
</dbReference>
<comment type="subcellular location">
    <subcellularLocation>
        <location evidence="2">Membrane</location>
        <topology evidence="2">Multi-pass membrane protein</topology>
    </subcellularLocation>
</comment>
<organism evidence="14 15">
    <name type="scientific">Sphingopyxis lindanitolerans</name>
    <dbReference type="NCBI Taxonomy" id="2054227"/>
    <lineage>
        <taxon>Bacteria</taxon>
        <taxon>Pseudomonadati</taxon>
        <taxon>Pseudomonadota</taxon>
        <taxon>Alphaproteobacteria</taxon>
        <taxon>Sphingomonadales</taxon>
        <taxon>Sphingomonadaceae</taxon>
        <taxon>Sphingopyxis</taxon>
    </lineage>
</organism>
<dbReference type="GO" id="GO:0016020">
    <property type="term" value="C:membrane"/>
    <property type="evidence" value="ECO:0007669"/>
    <property type="project" value="UniProtKB-SubCell"/>
</dbReference>
<evidence type="ECO:0000256" key="10">
    <source>
        <dbReference type="ARBA" id="ARBA00023136"/>
    </source>
</evidence>
<dbReference type="InterPro" id="IPR034804">
    <property type="entry name" value="SQR/QFR_C/D"/>
</dbReference>
<feature type="transmembrane region" description="Helical" evidence="13">
    <location>
        <begin position="83"/>
        <end position="101"/>
    </location>
</feature>
<dbReference type="InterPro" id="IPR014314">
    <property type="entry name" value="Succ_DH_cytb556"/>
</dbReference>
<dbReference type="PANTHER" id="PTHR10978:SF5">
    <property type="entry name" value="SUCCINATE DEHYDROGENASE CYTOCHROME B560 SUBUNIT, MITOCHONDRIAL"/>
    <property type="match status" value="1"/>
</dbReference>
<comment type="subunit">
    <text evidence="11">Part of an enzyme complex containing four subunits: a flavoprotein, an iron-sulfur protein, plus two membrane-anchoring proteins, SdhC and SdhD. The complex can form homotrimers.</text>
</comment>
<dbReference type="PROSITE" id="PS01000">
    <property type="entry name" value="SDH_CYT_1"/>
    <property type="match status" value="1"/>
</dbReference>
<gene>
    <name evidence="14" type="primary">sdhC</name>
    <name evidence="14" type="ORF">CVO77_05880</name>
</gene>
<evidence type="ECO:0000313" key="14">
    <source>
        <dbReference type="EMBL" id="PQM28047.1"/>
    </source>
</evidence>
<comment type="cofactor">
    <cofactor evidence="12">
        <name>heme</name>
        <dbReference type="ChEBI" id="CHEBI:30413"/>
    </cofactor>
    <text evidence="12">The heme is bound between the two transmembrane subunits.</text>
</comment>
<evidence type="ECO:0000256" key="13">
    <source>
        <dbReference type="SAM" id="Phobius"/>
    </source>
</evidence>
<sequence length="149" mass="16143">MAGKETSGRPLSPHLQVYKWAPSMAVSIFHRVTGDGLAIVGALMFLWWLGAIAAGPDAYAAFVACVWKDPGAEVGTLHQVTNILGKVVLVGLSWAFFQHLFSGLRHFVLDIGAGYELKTNRLWSILVFVGAILATAATWLYIMKEALNG</sequence>